<protein>
    <submittedName>
        <fullName evidence="2">Uncharacterized protein</fullName>
    </submittedName>
</protein>
<sequence length="171" mass="19505">MKISHFDPLLLAEENVQAVTTQLKVDAQKQKAAAIKAIQVTKPNSEVDTKLLHDLATAGQTAVDTGNTDAAMQMIKDPSFEENLKKMQKQLMQTMHYMAATVHRVIKFAHNQFLKDPRFQKYAPKEWAEIQGHTQSPEFKDNEARYGHWKGGPNEEAWTDWEVPKDMDPET</sequence>
<organism evidence="2">
    <name type="scientific">marine metagenome</name>
    <dbReference type="NCBI Taxonomy" id="408172"/>
    <lineage>
        <taxon>unclassified sequences</taxon>
        <taxon>metagenomes</taxon>
        <taxon>ecological metagenomes</taxon>
    </lineage>
</organism>
<gene>
    <name evidence="2" type="ORF">METZ01_LOCUS337188</name>
</gene>
<proteinExistence type="predicted"/>
<feature type="compositionally biased region" description="Basic and acidic residues" evidence="1">
    <location>
        <begin position="162"/>
        <end position="171"/>
    </location>
</feature>
<evidence type="ECO:0000256" key="1">
    <source>
        <dbReference type="SAM" id="MobiDB-lite"/>
    </source>
</evidence>
<dbReference type="AlphaFoldDB" id="A0A382QFL4"/>
<feature type="region of interest" description="Disordered" evidence="1">
    <location>
        <begin position="131"/>
        <end position="171"/>
    </location>
</feature>
<reference evidence="2" key="1">
    <citation type="submission" date="2018-05" db="EMBL/GenBank/DDBJ databases">
        <authorList>
            <person name="Lanie J.A."/>
            <person name="Ng W.-L."/>
            <person name="Kazmierczak K.M."/>
            <person name="Andrzejewski T.M."/>
            <person name="Davidsen T.M."/>
            <person name="Wayne K.J."/>
            <person name="Tettelin H."/>
            <person name="Glass J.I."/>
            <person name="Rusch D."/>
            <person name="Podicherti R."/>
            <person name="Tsui H.-C.T."/>
            <person name="Winkler M.E."/>
        </authorList>
    </citation>
    <scope>NUCLEOTIDE SEQUENCE</scope>
</reference>
<name>A0A382QFL4_9ZZZZ</name>
<feature type="non-terminal residue" evidence="2">
    <location>
        <position position="171"/>
    </location>
</feature>
<accession>A0A382QFL4</accession>
<dbReference type="EMBL" id="UINC01114191">
    <property type="protein sequence ID" value="SVC84334.1"/>
    <property type="molecule type" value="Genomic_DNA"/>
</dbReference>
<evidence type="ECO:0000313" key="2">
    <source>
        <dbReference type="EMBL" id="SVC84334.1"/>
    </source>
</evidence>